<dbReference type="GO" id="GO:0016787">
    <property type="term" value="F:hydrolase activity"/>
    <property type="evidence" value="ECO:0007669"/>
    <property type="project" value="UniProtKB-KW"/>
</dbReference>
<dbReference type="Pfam" id="PF12697">
    <property type="entry name" value="Abhydrolase_6"/>
    <property type="match status" value="1"/>
</dbReference>
<keyword evidence="1 3" id="KW-0378">Hydrolase</keyword>
<dbReference type="InterPro" id="IPR000639">
    <property type="entry name" value="Epox_hydrolase-like"/>
</dbReference>
<organism evidence="3 4">
    <name type="scientific">Mycolicibacter nonchromogenicus</name>
    <name type="common">Mycobacterium nonchromogenicum</name>
    <dbReference type="NCBI Taxonomy" id="1782"/>
    <lineage>
        <taxon>Bacteria</taxon>
        <taxon>Bacillati</taxon>
        <taxon>Actinomycetota</taxon>
        <taxon>Actinomycetes</taxon>
        <taxon>Mycobacteriales</taxon>
        <taxon>Mycobacteriaceae</taxon>
        <taxon>Mycolicibacter</taxon>
    </lineage>
</organism>
<dbReference type="InterPro" id="IPR000073">
    <property type="entry name" value="AB_hydrolase_1"/>
</dbReference>
<dbReference type="SUPFAM" id="SSF53474">
    <property type="entry name" value="alpha/beta-Hydrolases"/>
    <property type="match status" value="1"/>
</dbReference>
<dbReference type="PANTHER" id="PTHR43329">
    <property type="entry name" value="EPOXIDE HYDROLASE"/>
    <property type="match status" value="1"/>
</dbReference>
<evidence type="ECO:0000313" key="3">
    <source>
        <dbReference type="EMBL" id="ORW18044.1"/>
    </source>
</evidence>
<dbReference type="InterPro" id="IPR029058">
    <property type="entry name" value="AB_hydrolase_fold"/>
</dbReference>
<keyword evidence="4" id="KW-1185">Reference proteome</keyword>
<dbReference type="EMBL" id="LQPI01000060">
    <property type="protein sequence ID" value="ORW18044.1"/>
    <property type="molecule type" value="Genomic_DNA"/>
</dbReference>
<accession>A0A1X1Z429</accession>
<sequence>MSEPRWIDVSTPGVALKALSWGTPGDPVALCLHGFPDTAYGWRRLAPRLVEAGWHVVAPFMRGYAPSSIPADGSYHVGALMDDALRVYAAVGGTGRDVVIGHDWGALAATGLAALPDSPFSKAVIMAVPPPAALRGARGAGRFSLLGRLPGQLLRSWYIGYFQLPWLPDRSASWVLPLLWRRWSPGYAADEDLRHVDAAIGTPEGWRAALGPYRALRSLRVPDRYADLHRHWLQLPRLQTLYLHGRTDGCMSPAFTRWVQPVLPAGSALAVVENAGHFLQLEQPDEVADRVLQFLTP</sequence>
<evidence type="ECO:0000313" key="4">
    <source>
        <dbReference type="Proteomes" id="UP000193108"/>
    </source>
</evidence>
<dbReference type="STRING" id="1782.AWC18_16505"/>
<protein>
    <submittedName>
        <fullName evidence="3">Epoxide hydrolase</fullName>
    </submittedName>
</protein>
<dbReference type="RefSeq" id="WP_085139425.1">
    <property type="nucleotide sequence ID" value="NZ_LQPI01000060.1"/>
</dbReference>
<evidence type="ECO:0000256" key="1">
    <source>
        <dbReference type="ARBA" id="ARBA00022801"/>
    </source>
</evidence>
<gene>
    <name evidence="3" type="ORF">AWC18_16505</name>
</gene>
<dbReference type="Proteomes" id="UP000193108">
    <property type="component" value="Unassembled WGS sequence"/>
</dbReference>
<dbReference type="PRINTS" id="PR00412">
    <property type="entry name" value="EPOXHYDRLASE"/>
</dbReference>
<evidence type="ECO:0000259" key="2">
    <source>
        <dbReference type="Pfam" id="PF12697"/>
    </source>
</evidence>
<dbReference type="Gene3D" id="3.40.50.1820">
    <property type="entry name" value="alpha/beta hydrolase"/>
    <property type="match status" value="1"/>
</dbReference>
<name>A0A1X1Z429_MYCNO</name>
<proteinExistence type="predicted"/>
<comment type="caution">
    <text evidence="3">The sequence shown here is derived from an EMBL/GenBank/DDBJ whole genome shotgun (WGS) entry which is preliminary data.</text>
</comment>
<dbReference type="AlphaFoldDB" id="A0A1X1Z429"/>
<reference evidence="3 4" key="1">
    <citation type="submission" date="2016-01" db="EMBL/GenBank/DDBJ databases">
        <title>The new phylogeny of the genus Mycobacterium.</title>
        <authorList>
            <person name="Tarcisio F."/>
            <person name="Conor M."/>
            <person name="Antonella G."/>
            <person name="Elisabetta G."/>
            <person name="Giulia F.S."/>
            <person name="Sara T."/>
            <person name="Anna F."/>
            <person name="Clotilde B."/>
            <person name="Roberto B."/>
            <person name="Veronica D.S."/>
            <person name="Fabio R."/>
            <person name="Monica P."/>
            <person name="Olivier J."/>
            <person name="Enrico T."/>
            <person name="Nicola S."/>
        </authorList>
    </citation>
    <scope>NUCLEOTIDE SEQUENCE [LARGE SCALE GENOMIC DNA]</scope>
    <source>
        <strain evidence="3 4">DSM 44164</strain>
    </source>
</reference>
<feature type="domain" description="AB hydrolase-1" evidence="2">
    <location>
        <begin position="30"/>
        <end position="289"/>
    </location>
</feature>